<keyword evidence="5" id="KW-0175">Coiled coil</keyword>
<dbReference type="EMBL" id="GL832990">
    <property type="protein sequence ID" value="EGD80109.1"/>
    <property type="molecule type" value="Genomic_DNA"/>
</dbReference>
<dbReference type="InterPro" id="IPR001611">
    <property type="entry name" value="Leu-rich_rpt"/>
</dbReference>
<evidence type="ECO:0000259" key="8">
    <source>
        <dbReference type="PROSITE" id="PS50011"/>
    </source>
</evidence>
<dbReference type="GO" id="GO:0005524">
    <property type="term" value="F:ATP binding"/>
    <property type="evidence" value="ECO:0007669"/>
    <property type="project" value="UniProtKB-KW"/>
</dbReference>
<keyword evidence="3" id="KW-0547">Nucleotide-binding</keyword>
<feature type="compositionally biased region" description="Pro residues" evidence="6">
    <location>
        <begin position="145"/>
        <end position="170"/>
    </location>
</feature>
<keyword evidence="7" id="KW-0472">Membrane</keyword>
<keyword evidence="10" id="KW-1185">Reference proteome</keyword>
<dbReference type="PANTHER" id="PTHR48056:SF81">
    <property type="entry name" value="RECEPTOR PROTEIN-TYROSINE KINASE CEPR1"/>
    <property type="match status" value="1"/>
</dbReference>
<dbReference type="InterPro" id="IPR032675">
    <property type="entry name" value="LRR_dom_sf"/>
</dbReference>
<dbReference type="InterPro" id="IPR001245">
    <property type="entry name" value="Ser-Thr/Tyr_kinase_cat_dom"/>
</dbReference>
<dbReference type="SMART" id="SM00220">
    <property type="entry name" value="S_TKc"/>
    <property type="match status" value="1"/>
</dbReference>
<organism evidence="10">
    <name type="scientific">Salpingoeca rosetta (strain ATCC 50818 / BSB-021)</name>
    <dbReference type="NCBI Taxonomy" id="946362"/>
    <lineage>
        <taxon>Eukaryota</taxon>
        <taxon>Choanoflagellata</taxon>
        <taxon>Craspedida</taxon>
        <taxon>Salpingoecidae</taxon>
        <taxon>Salpingoeca</taxon>
    </lineage>
</organism>
<dbReference type="RefSeq" id="XP_004988434.1">
    <property type="nucleotide sequence ID" value="XM_004988377.1"/>
</dbReference>
<reference evidence="9" key="1">
    <citation type="submission" date="2009-08" db="EMBL/GenBank/DDBJ databases">
        <title>Annotation of Salpingoeca rosetta.</title>
        <authorList>
            <consortium name="The Broad Institute Genome Sequencing Platform"/>
            <person name="Russ C."/>
            <person name="Cuomo C."/>
            <person name="Burger G."/>
            <person name="Gray M.W."/>
            <person name="Holland P.W.H."/>
            <person name="King N."/>
            <person name="Lang F.B.F."/>
            <person name="Roger A.J."/>
            <person name="Ruiz-Trillo I."/>
            <person name="Young S.K."/>
            <person name="Zeng Q."/>
            <person name="Gargeya S."/>
            <person name="Alvarado L."/>
            <person name="Berlin A."/>
            <person name="Chapman S.B."/>
            <person name="Chen Z."/>
            <person name="Freedman E."/>
            <person name="Gellesch M."/>
            <person name="Goldberg J."/>
            <person name="Griggs A."/>
            <person name="Gujja S."/>
            <person name="Heilman E."/>
            <person name="Heiman D."/>
            <person name="Howarth C."/>
            <person name="Mehta T."/>
            <person name="Neiman D."/>
            <person name="Pearson M."/>
            <person name="Roberts A."/>
            <person name="Saif S."/>
            <person name="Shea T."/>
            <person name="Shenoy N."/>
            <person name="Sisk P."/>
            <person name="Stolte C."/>
            <person name="Sykes S."/>
            <person name="White J."/>
            <person name="Yandava C."/>
            <person name="Haas B."/>
            <person name="Nusbaum C."/>
            <person name="Birren B."/>
        </authorList>
    </citation>
    <scope>NUCLEOTIDE SEQUENCE [LARGE SCALE GENOMIC DNA]</scope>
    <source>
        <strain evidence="9">ATCC 50818</strain>
    </source>
</reference>
<feature type="compositionally biased region" description="Low complexity" evidence="6">
    <location>
        <begin position="171"/>
        <end position="205"/>
    </location>
</feature>
<dbReference type="SUPFAM" id="SSF56112">
    <property type="entry name" value="Protein kinase-like (PK-like)"/>
    <property type="match status" value="1"/>
</dbReference>
<dbReference type="OrthoDB" id="676979at2759"/>
<dbReference type="InterPro" id="IPR011009">
    <property type="entry name" value="Kinase-like_dom_sf"/>
</dbReference>
<evidence type="ECO:0000256" key="3">
    <source>
        <dbReference type="ARBA" id="ARBA00022741"/>
    </source>
</evidence>
<keyword evidence="2" id="KW-0677">Repeat</keyword>
<evidence type="ECO:0000256" key="1">
    <source>
        <dbReference type="ARBA" id="ARBA00022614"/>
    </source>
</evidence>
<dbReference type="PROSITE" id="PS51450">
    <property type="entry name" value="LRR"/>
    <property type="match status" value="2"/>
</dbReference>
<keyword evidence="7" id="KW-0812">Transmembrane</keyword>
<feature type="compositionally biased region" description="Gly residues" evidence="6">
    <location>
        <begin position="1265"/>
        <end position="1275"/>
    </location>
</feature>
<feature type="domain" description="Protein kinase" evidence="8">
    <location>
        <begin position="1064"/>
        <end position="1576"/>
    </location>
</feature>
<dbReference type="SMART" id="SM00369">
    <property type="entry name" value="LRR_TYP"/>
    <property type="match status" value="12"/>
</dbReference>
<evidence type="ECO:0000313" key="9">
    <source>
        <dbReference type="EMBL" id="EGD80109.1"/>
    </source>
</evidence>
<feature type="region of interest" description="Disordered" evidence="6">
    <location>
        <begin position="1176"/>
        <end position="1278"/>
    </location>
</feature>
<keyword evidence="1" id="KW-0433">Leucine-rich repeat</keyword>
<dbReference type="eggNOG" id="KOG0619">
    <property type="taxonomic scope" value="Eukaryota"/>
</dbReference>
<dbReference type="Pfam" id="PF07714">
    <property type="entry name" value="PK_Tyr_Ser-Thr"/>
    <property type="match status" value="2"/>
</dbReference>
<dbReference type="KEGG" id="sre:PTSG_10383"/>
<dbReference type="GeneID" id="16068964"/>
<feature type="transmembrane region" description="Helical" evidence="7">
    <location>
        <begin position="995"/>
        <end position="1017"/>
    </location>
</feature>
<proteinExistence type="predicted"/>
<dbReference type="GO" id="GO:0004672">
    <property type="term" value="F:protein kinase activity"/>
    <property type="evidence" value="ECO:0007669"/>
    <property type="project" value="InterPro"/>
</dbReference>
<keyword evidence="4" id="KW-0067">ATP-binding</keyword>
<feature type="compositionally biased region" description="Low complexity" evidence="6">
    <location>
        <begin position="1255"/>
        <end position="1264"/>
    </location>
</feature>
<dbReference type="Gene3D" id="3.30.200.20">
    <property type="entry name" value="Phosphorylase Kinase, domain 1"/>
    <property type="match status" value="1"/>
</dbReference>
<dbReference type="eggNOG" id="KOG0192">
    <property type="taxonomic scope" value="Eukaryota"/>
</dbReference>
<evidence type="ECO:0000256" key="2">
    <source>
        <dbReference type="ARBA" id="ARBA00022737"/>
    </source>
</evidence>
<dbReference type="PANTHER" id="PTHR48056">
    <property type="entry name" value="LRR RECEPTOR-LIKE SERINE/THREONINE-PROTEIN KINASE-RELATED"/>
    <property type="match status" value="1"/>
</dbReference>
<sequence>MEEKTGRQDGMADATPRHRKTRSVTPLQHGGVLIAITVTTCLVFALIGAGTAAVAVPTTTTTTTAPTVSTSTNATAATLAAPAWVGAGCSAHADSCTSIRSSIHALLQSIQSREQRHTGSYVSGDNDATELSHLRTIEAFVNQFCPPPPPPTSTPPPPPPPPPPRLPSQPPQEQVVQRVRRASTTTTPATTTTTASTTTTTTSTTRAQRFADRAVVCTLTRSTPFDCTNPRDVPEMVLKIQGSGKPLPVWYLDEIDIFNKFFIDPTTPTNLIIEGSVFLEDLVWLLQFRWDTVTNITIRGYEGVEFPLAVLNPMTNVHTVDLAGNDITRLVPTNAAVNTIPFTLGDSITTLDVTRNSLSQLPQATLAVMPNLKQLTWDGNQLAAIEPGAFSATPQLATLSLRNNRISNVVARTFAGLISLRELDLSNNGISKLDDDALLSVVDLRRLNLDQNPIEAFPTPLFAKLTRLRHLYLTTTRATKLPTGLFEHNTRLQELWLFHNRFTEIEVGTFDKLTRLVFLTLTGNDITHLPAMLFARLTRLKELYISDNDVRNVDPNAFHGPESLTTLSLLSNSINDIDPETFTTVPALEYVDLSGNALTRVAYNLLSGCPRLTELVLSDNRMTQFDHVPLPGLKILRIHDNPLVEQPDAGIFPNLTTLRMNNHRVPWVNFTLAFVLPHLTTLELSADPSFEEARVLPIPEIEARAATATPANDDGAGAGGAGILPLRVLDVRNIELPAVFDQSVRSRRFRLKRFAAGWPGMTEATIPSDVLCQALDPNVEELMLTSTGYTSINVCPNITFRAVFLQENAQLHTVHIHNPLEQLNLFRSEKMQTLLLPRADVIDLSYTKISSITPLCGEWGSRVLFYRGVQNPLLAQRGVELFQRCLRNVEVVDFTDSTWLYGLDEIRDVTRRPTILSTQQFQAEDRSSLHSRAEAPVVTMQNTPVQCRIGFLNENVRPVDQTEAIQSQLAYNFRCQCSNGYTARAGKCVEDPTSIIVIALSVTFIVVMVVVLPILYYQYRRYRRTQQRNVNLDADNRQKQRELDKTNEEVKALKAVWEIGHEELRFEKCVASGAHGDVWRAEWDAVPVAVKVLKQNVMLFDESTVAEFEKEVEFLRCTRHPNVVRFFGAGTRPGGSPFLVLEFVAHGSLRGLLRKGKLPQLLQDYKRILRTMQTAALGGGGSGGSNGGGRKQYRGDQQQQQQQRRRVQRRQHNKVKTTALDGSDLRTRLLDDMSGTDDDDDHNSGYGGGGDIELGTPGHSNSSTSGGGRGGGGGIALEHSYDRDSIRRHQRERPPADVWELKQRLALDVADGMAFIHRLGHFHRDLKSGNVLVSKHLRAKITDFGTIRQHLTATSTAPAATTAATTATTAHMDRVSRPTISVMGTTTAHQQDLQHQQQQQQQQSSSSATPSEPTSPTAATASFTTATGAPDTLLSASSAYPQELTYSAETSATTHRLNLTAGIGTPMYMAPEVLMGSKYDAKADVFSFGVVLWEMVTEHQPDLIAQEKGSGFRGPLLSTMSTLLNEGKRLALTDDNDTTGVPGLVTSLSRECMAQDPAQRPTFEAIALRIKASADM</sequence>
<dbReference type="PROSITE" id="PS50011">
    <property type="entry name" value="PROTEIN_KINASE_DOM"/>
    <property type="match status" value="1"/>
</dbReference>
<dbReference type="Proteomes" id="UP000007799">
    <property type="component" value="Unassembled WGS sequence"/>
</dbReference>
<dbReference type="Gene3D" id="3.80.10.10">
    <property type="entry name" value="Ribonuclease Inhibitor"/>
    <property type="match status" value="2"/>
</dbReference>
<dbReference type="InParanoid" id="F2UR54"/>
<dbReference type="Pfam" id="PF13855">
    <property type="entry name" value="LRR_8"/>
    <property type="match status" value="3"/>
</dbReference>
<feature type="transmembrane region" description="Helical" evidence="7">
    <location>
        <begin position="32"/>
        <end position="56"/>
    </location>
</feature>
<evidence type="ECO:0000256" key="6">
    <source>
        <dbReference type="SAM" id="MobiDB-lite"/>
    </source>
</evidence>
<accession>F2UR54</accession>
<dbReference type="InterPro" id="IPR050647">
    <property type="entry name" value="Plant_LRR-RLKs"/>
</dbReference>
<evidence type="ECO:0000313" key="10">
    <source>
        <dbReference type="Proteomes" id="UP000007799"/>
    </source>
</evidence>
<protein>
    <submittedName>
        <fullName evidence="9">TKL protein kinase</fullName>
    </submittedName>
</protein>
<feature type="region of interest" description="Disordered" evidence="6">
    <location>
        <begin position="1385"/>
        <end position="1422"/>
    </location>
</feature>
<keyword evidence="9" id="KW-0418">Kinase</keyword>
<evidence type="ECO:0000256" key="5">
    <source>
        <dbReference type="SAM" id="Coils"/>
    </source>
</evidence>
<dbReference type="FunFam" id="3.80.10.10:FF:001164">
    <property type="entry name" value="GH01279p"/>
    <property type="match status" value="1"/>
</dbReference>
<feature type="region of interest" description="Disordered" evidence="6">
    <location>
        <begin position="1"/>
        <end position="23"/>
    </location>
</feature>
<dbReference type="SUPFAM" id="SSF52047">
    <property type="entry name" value="RNI-like"/>
    <property type="match status" value="1"/>
</dbReference>
<dbReference type="InterPro" id="IPR003591">
    <property type="entry name" value="Leu-rich_rpt_typical-subtyp"/>
</dbReference>
<feature type="region of interest" description="Disordered" evidence="6">
    <location>
        <begin position="143"/>
        <end position="206"/>
    </location>
</feature>
<gene>
    <name evidence="9" type="ORF">PTSG_10383</name>
</gene>
<keyword evidence="7" id="KW-1133">Transmembrane helix</keyword>
<dbReference type="Gene3D" id="1.10.510.10">
    <property type="entry name" value="Transferase(Phosphotransferase) domain 1"/>
    <property type="match status" value="2"/>
</dbReference>
<dbReference type="InterPro" id="IPR000719">
    <property type="entry name" value="Prot_kinase_dom"/>
</dbReference>
<evidence type="ECO:0000256" key="4">
    <source>
        <dbReference type="ARBA" id="ARBA00022840"/>
    </source>
</evidence>
<dbReference type="SUPFAM" id="SSF101447">
    <property type="entry name" value="Formin homology 2 domain (FH2 domain)"/>
    <property type="match status" value="1"/>
</dbReference>
<dbReference type="STRING" id="946362.F2UR54"/>
<feature type="coiled-coil region" evidence="5">
    <location>
        <begin position="1022"/>
        <end position="1056"/>
    </location>
</feature>
<evidence type="ECO:0000256" key="7">
    <source>
        <dbReference type="SAM" id="Phobius"/>
    </source>
</evidence>
<feature type="compositionally biased region" description="Basic residues" evidence="6">
    <location>
        <begin position="1203"/>
        <end position="1215"/>
    </location>
</feature>
<name>F2UR54_SALR5</name>
<feature type="compositionally biased region" description="Gly residues" evidence="6">
    <location>
        <begin position="1177"/>
        <end position="1190"/>
    </location>
</feature>
<keyword evidence="9" id="KW-0808">Transferase</keyword>